<name>A0A426ZGC4_ENSVE</name>
<comment type="subcellular location">
    <subcellularLocation>
        <location evidence="1">Nucleus</location>
    </subcellularLocation>
</comment>
<dbReference type="GO" id="GO:0005664">
    <property type="term" value="C:nuclear origin of replication recognition complex"/>
    <property type="evidence" value="ECO:0007669"/>
    <property type="project" value="UniProtKB-UniRule"/>
</dbReference>
<feature type="domain" description="Origin recognition complex subunit 2 RecA-like" evidence="2">
    <location>
        <begin position="23"/>
        <end position="144"/>
    </location>
</feature>
<dbReference type="GO" id="GO:0006260">
    <property type="term" value="P:DNA replication"/>
    <property type="evidence" value="ECO:0007669"/>
    <property type="project" value="UniProtKB-UniRule"/>
</dbReference>
<evidence type="ECO:0000313" key="4">
    <source>
        <dbReference type="Proteomes" id="UP000287651"/>
    </source>
</evidence>
<gene>
    <name evidence="3" type="ORF">B296_00012282</name>
</gene>
<sequence>MNPFLKVVITLAEVLSDQLKDKRKNSTGSKSRTQQPFSSQSMEYLLSFPNLQLPDDNDCFICVVIHDIDGPSLRDSESQRYLARLASCSLVRMVASVDHVNVPLFSSFRSLLLKSSYVFSCLLDLLVVWDKKMVHTRFNWCWYHVPTFAPYEVEGRFFPLVLTNCGNAQTTMTALVVLQSLTPNAQSVFKILAEYQLANEKEGKSQSIICSGLAAGDLDMFHLQCFYSRHAYCTPNAVSASLSATK</sequence>
<dbReference type="InterPro" id="IPR007220">
    <property type="entry name" value="ORC2"/>
</dbReference>
<dbReference type="InterPro" id="IPR056772">
    <property type="entry name" value="RecA-like_ORC2"/>
</dbReference>
<dbReference type="GO" id="GO:0003688">
    <property type="term" value="F:DNA replication origin binding"/>
    <property type="evidence" value="ECO:0007669"/>
    <property type="project" value="UniProtKB-UniRule"/>
</dbReference>
<proteinExistence type="inferred from homology"/>
<dbReference type="Pfam" id="PF04084">
    <property type="entry name" value="RecA-like_ORC2"/>
    <property type="match status" value="1"/>
</dbReference>
<protein>
    <recommendedName>
        <fullName evidence="1">Origin recognition complex subunit 2</fullName>
    </recommendedName>
</protein>
<comment type="similarity">
    <text evidence="1">Belongs to the ORC2 family.</text>
</comment>
<accession>A0A426ZGC4</accession>
<dbReference type="AlphaFoldDB" id="A0A426ZGC4"/>
<comment type="subunit">
    <text evidence="1">Component of the origin recognition complex (ORC).</text>
</comment>
<evidence type="ECO:0000256" key="1">
    <source>
        <dbReference type="RuleBase" id="RU368084"/>
    </source>
</evidence>
<dbReference type="Proteomes" id="UP000287651">
    <property type="component" value="Unassembled WGS sequence"/>
</dbReference>
<keyword evidence="1" id="KW-0539">Nucleus</keyword>
<reference evidence="3 4" key="1">
    <citation type="journal article" date="2014" name="Agronomy (Basel)">
        <title>A Draft Genome Sequence for Ensete ventricosum, the Drought-Tolerant Tree Against Hunger.</title>
        <authorList>
            <person name="Harrison J."/>
            <person name="Moore K.A."/>
            <person name="Paszkiewicz K."/>
            <person name="Jones T."/>
            <person name="Grant M."/>
            <person name="Ambacheew D."/>
            <person name="Muzemil S."/>
            <person name="Studholme D.J."/>
        </authorList>
    </citation>
    <scope>NUCLEOTIDE SEQUENCE [LARGE SCALE GENOMIC DNA]</scope>
</reference>
<evidence type="ECO:0000313" key="3">
    <source>
        <dbReference type="EMBL" id="RRT63025.1"/>
    </source>
</evidence>
<comment type="function">
    <text evidence="1">Component of the origin recognition complex (ORC) that binds origins of replication. DNA-binding is ATP-dependent. ORC is required to assemble the pre-replication complex necessary to initiate DNA replication.</text>
</comment>
<evidence type="ECO:0000259" key="2">
    <source>
        <dbReference type="Pfam" id="PF04084"/>
    </source>
</evidence>
<dbReference type="PANTHER" id="PTHR14052">
    <property type="entry name" value="ORIGIN RECOGNITION COMPLEX SUBUNIT 2"/>
    <property type="match status" value="1"/>
</dbReference>
<dbReference type="PANTHER" id="PTHR14052:SF0">
    <property type="entry name" value="ORIGIN RECOGNITION COMPLEX SUBUNIT 2"/>
    <property type="match status" value="1"/>
</dbReference>
<keyword evidence="1" id="KW-0235">DNA replication</keyword>
<comment type="caution">
    <text evidence="3">The sequence shown here is derived from an EMBL/GenBank/DDBJ whole genome shotgun (WGS) entry which is preliminary data.</text>
</comment>
<organism evidence="3 4">
    <name type="scientific">Ensete ventricosum</name>
    <name type="common">Abyssinian banana</name>
    <name type="synonym">Musa ensete</name>
    <dbReference type="NCBI Taxonomy" id="4639"/>
    <lineage>
        <taxon>Eukaryota</taxon>
        <taxon>Viridiplantae</taxon>
        <taxon>Streptophyta</taxon>
        <taxon>Embryophyta</taxon>
        <taxon>Tracheophyta</taxon>
        <taxon>Spermatophyta</taxon>
        <taxon>Magnoliopsida</taxon>
        <taxon>Liliopsida</taxon>
        <taxon>Zingiberales</taxon>
        <taxon>Musaceae</taxon>
        <taxon>Ensete</taxon>
    </lineage>
</organism>
<dbReference type="EMBL" id="AMZH03006755">
    <property type="protein sequence ID" value="RRT63025.1"/>
    <property type="molecule type" value="Genomic_DNA"/>
</dbReference>